<dbReference type="OrthoDB" id="2496237at2759"/>
<evidence type="ECO:0000256" key="1">
    <source>
        <dbReference type="SAM" id="SignalP"/>
    </source>
</evidence>
<evidence type="ECO:0000313" key="3">
    <source>
        <dbReference type="EMBL" id="KAA1092132.1"/>
    </source>
</evidence>
<name>A0A5B0LUS4_PUCGR</name>
<sequence>MLFMKLLLNFLVAGVAIASVVPADRNEVIADKNAKRDYVDEDDSSVLVEYSSSVTFSIEKHFSVIIESCNTGKYQLVISALEEVYSKLHELNEGCHKGSYGFDEVLEFSHEFVKVLLKFQAILLVIKKHPFIFDKCGVTLFKCGYQFSEIFKFILSYKVDLKSLTISVGIDYSIFGGIGFSIPHIG</sequence>
<gene>
    <name evidence="2" type="ORF">PGT21_011695</name>
    <name evidence="3" type="ORF">PGTUg99_004026</name>
</gene>
<reference evidence="4 5" key="1">
    <citation type="submission" date="2019-05" db="EMBL/GenBank/DDBJ databases">
        <title>Emergence of the Ug99 lineage of the wheat stem rust pathogen through somatic hybridization.</title>
        <authorList>
            <person name="Li F."/>
            <person name="Upadhyaya N.M."/>
            <person name="Sperschneider J."/>
            <person name="Matny O."/>
            <person name="Nguyen-Phuc H."/>
            <person name="Mago R."/>
            <person name="Raley C."/>
            <person name="Miller M.E."/>
            <person name="Silverstein K.A.T."/>
            <person name="Henningsen E."/>
            <person name="Hirsch C.D."/>
            <person name="Visser B."/>
            <person name="Pretorius Z.A."/>
            <person name="Steffenson B.J."/>
            <person name="Schwessinger B."/>
            <person name="Dodds P.N."/>
            <person name="Figueroa M."/>
        </authorList>
    </citation>
    <scope>NUCLEOTIDE SEQUENCE [LARGE SCALE GENOMIC DNA]</scope>
    <source>
        <strain evidence="2">21-0</strain>
        <strain evidence="3 5">Ug99</strain>
    </source>
</reference>
<keyword evidence="1" id="KW-0732">Signal</keyword>
<comment type="caution">
    <text evidence="2">The sequence shown here is derived from an EMBL/GenBank/DDBJ whole genome shotgun (WGS) entry which is preliminary data.</text>
</comment>
<organism evidence="2 4">
    <name type="scientific">Puccinia graminis f. sp. tritici</name>
    <dbReference type="NCBI Taxonomy" id="56615"/>
    <lineage>
        <taxon>Eukaryota</taxon>
        <taxon>Fungi</taxon>
        <taxon>Dikarya</taxon>
        <taxon>Basidiomycota</taxon>
        <taxon>Pucciniomycotina</taxon>
        <taxon>Pucciniomycetes</taxon>
        <taxon>Pucciniales</taxon>
        <taxon>Pucciniaceae</taxon>
        <taxon>Puccinia</taxon>
    </lineage>
</organism>
<evidence type="ECO:0000313" key="2">
    <source>
        <dbReference type="EMBL" id="KAA1067623.1"/>
    </source>
</evidence>
<proteinExistence type="predicted"/>
<dbReference type="EMBL" id="VSWC01000184">
    <property type="protein sequence ID" value="KAA1067623.1"/>
    <property type="molecule type" value="Genomic_DNA"/>
</dbReference>
<evidence type="ECO:0000313" key="4">
    <source>
        <dbReference type="Proteomes" id="UP000324748"/>
    </source>
</evidence>
<dbReference type="EMBL" id="VDEP01000377">
    <property type="protein sequence ID" value="KAA1092132.1"/>
    <property type="molecule type" value="Genomic_DNA"/>
</dbReference>
<dbReference type="Proteomes" id="UP000324748">
    <property type="component" value="Unassembled WGS sequence"/>
</dbReference>
<protein>
    <submittedName>
        <fullName evidence="2">Uncharacterized protein</fullName>
    </submittedName>
</protein>
<evidence type="ECO:0000313" key="5">
    <source>
        <dbReference type="Proteomes" id="UP000325313"/>
    </source>
</evidence>
<dbReference type="AlphaFoldDB" id="A0A5B0LUS4"/>
<feature type="chain" id="PRO_5036137087" evidence="1">
    <location>
        <begin position="19"/>
        <end position="186"/>
    </location>
</feature>
<accession>A0A5B0LUS4</accession>
<dbReference type="Proteomes" id="UP000325313">
    <property type="component" value="Unassembled WGS sequence"/>
</dbReference>
<keyword evidence="4" id="KW-1185">Reference proteome</keyword>
<feature type="signal peptide" evidence="1">
    <location>
        <begin position="1"/>
        <end position="18"/>
    </location>
</feature>